<dbReference type="EMBL" id="LT906467">
    <property type="protein sequence ID" value="SNV80842.1"/>
    <property type="molecule type" value="Genomic_DNA"/>
</dbReference>
<dbReference type="KEGG" id="cii:CIMIT_09750"/>
<keyword evidence="1" id="KW-1133">Transmembrane helix</keyword>
<evidence type="ECO:0000313" key="5">
    <source>
        <dbReference type="Proteomes" id="UP000028780"/>
    </source>
</evidence>
<evidence type="ECO:0000256" key="1">
    <source>
        <dbReference type="SAM" id="Phobius"/>
    </source>
</evidence>
<dbReference type="AlphaFoldDB" id="A0A076NR23"/>
<accession>A0A076NR23</accession>
<evidence type="ECO:0000259" key="2">
    <source>
        <dbReference type="Pfam" id="PF13462"/>
    </source>
</evidence>
<dbReference type="Gene3D" id="3.40.30.10">
    <property type="entry name" value="Glutaredoxin"/>
    <property type="match status" value="1"/>
</dbReference>
<dbReference type="Pfam" id="PF13462">
    <property type="entry name" value="Thioredoxin_4"/>
    <property type="match status" value="1"/>
</dbReference>
<gene>
    <name evidence="3" type="ORF">CIMIT_09750</name>
    <name evidence="4" type="ORF">SAMEA4535761_02012</name>
</gene>
<dbReference type="SUPFAM" id="SSF52833">
    <property type="entry name" value="Thioredoxin-like"/>
    <property type="match status" value="1"/>
</dbReference>
<dbReference type="eggNOG" id="COG1651">
    <property type="taxonomic scope" value="Bacteria"/>
</dbReference>
<dbReference type="HOGENOM" id="CLU_000288_47_3_11"/>
<dbReference type="Proteomes" id="UP000215374">
    <property type="component" value="Chromosome 1"/>
</dbReference>
<feature type="domain" description="Thioredoxin-like fold" evidence="2">
    <location>
        <begin position="82"/>
        <end position="235"/>
    </location>
</feature>
<evidence type="ECO:0000313" key="6">
    <source>
        <dbReference type="Proteomes" id="UP000215374"/>
    </source>
</evidence>
<dbReference type="InterPro" id="IPR036249">
    <property type="entry name" value="Thioredoxin-like_sf"/>
</dbReference>
<reference evidence="4 6" key="2">
    <citation type="submission" date="2017-06" db="EMBL/GenBank/DDBJ databases">
        <authorList>
            <consortium name="Pathogen Informatics"/>
        </authorList>
    </citation>
    <scope>NUCLEOTIDE SEQUENCE [LARGE SCALE GENOMIC DNA]</scope>
    <source>
        <strain evidence="4 6">NCTC13015</strain>
    </source>
</reference>
<keyword evidence="1" id="KW-0812">Transmembrane</keyword>
<dbReference type="Proteomes" id="UP000028780">
    <property type="component" value="Chromosome"/>
</dbReference>
<sequence length="246" mass="26607">MTTRKVQNPNSKGGAGFIWAIVAVIAIAVLVIGIIVYNGKNDRKDAIAEGMIDTEGISATWNEGDDFIALTGEGAEGVPKADLFEDFSCSYCAELEVKTGEPMLEALKAGEIAVDLRPMVFLDGQQQAYTPGHSTASASAMLALFAHGETAPALNLRYYLFENQEDVYKKLEAADLAELAEGYGASEEALQDIRDEKYAEAAKEMSDANLKLQEERAGEGWTPRVMVGDEDIDGDLGQWVETLKNS</sequence>
<dbReference type="OrthoDB" id="117402at2"/>
<dbReference type="InterPro" id="IPR012336">
    <property type="entry name" value="Thioredoxin-like_fold"/>
</dbReference>
<feature type="transmembrane region" description="Helical" evidence="1">
    <location>
        <begin position="16"/>
        <end position="37"/>
    </location>
</feature>
<proteinExistence type="predicted"/>
<evidence type="ECO:0000313" key="3">
    <source>
        <dbReference type="EMBL" id="AIJ34140.1"/>
    </source>
</evidence>
<protein>
    <submittedName>
        <fullName evidence="4">Putative secreted protein</fullName>
    </submittedName>
</protein>
<dbReference type="EMBL" id="CP009211">
    <property type="protein sequence ID" value="AIJ34140.1"/>
    <property type="molecule type" value="Genomic_DNA"/>
</dbReference>
<dbReference type="STRING" id="156978.CIMIT_09750"/>
<dbReference type="RefSeq" id="WP_038592230.1">
    <property type="nucleotide sequence ID" value="NZ_CP009211.1"/>
</dbReference>
<dbReference type="CDD" id="cd02972">
    <property type="entry name" value="DsbA_family"/>
    <property type="match status" value="1"/>
</dbReference>
<keyword evidence="1" id="KW-0472">Membrane</keyword>
<organism evidence="3 5">
    <name type="scientific">Corynebacterium imitans</name>
    <dbReference type="NCBI Taxonomy" id="156978"/>
    <lineage>
        <taxon>Bacteria</taxon>
        <taxon>Bacillati</taxon>
        <taxon>Actinomycetota</taxon>
        <taxon>Actinomycetes</taxon>
        <taxon>Mycobacteriales</taxon>
        <taxon>Corynebacteriaceae</taxon>
        <taxon>Corynebacterium</taxon>
    </lineage>
</organism>
<name>A0A076NR23_9CORY</name>
<reference evidence="3 5" key="1">
    <citation type="submission" date="2014-08" db="EMBL/GenBank/DDBJ databases">
        <title>Complete genome sequence of Corynebacterium imitans DSM 44264, isolated from a five-month-old boy with suspected pharyngeal diphtheria.</title>
        <authorList>
            <person name="Mollmann S."/>
            <person name="Albersmeier A."/>
            <person name="Ruckert C."/>
            <person name="Tauch A."/>
        </authorList>
    </citation>
    <scope>NUCLEOTIDE SEQUENCE [LARGE SCALE GENOMIC DNA]</scope>
    <source>
        <strain evidence="3 5">DSM 44264</strain>
    </source>
</reference>
<keyword evidence="5" id="KW-1185">Reference proteome</keyword>
<evidence type="ECO:0000313" key="4">
    <source>
        <dbReference type="EMBL" id="SNV80842.1"/>
    </source>
</evidence>